<keyword evidence="2" id="KW-1185">Reference proteome</keyword>
<dbReference type="Proteomes" id="UP000245697">
    <property type="component" value="Unassembled WGS sequence"/>
</dbReference>
<comment type="caution">
    <text evidence="1">The sequence shown here is derived from an EMBL/GenBank/DDBJ whole genome shotgun (WGS) entry which is preliminary data.</text>
</comment>
<dbReference type="RefSeq" id="WP_158319191.1">
    <property type="nucleotide sequence ID" value="NZ_BONA01000011.1"/>
</dbReference>
<organism evidence="1 2">
    <name type="scientific">Actinoplanes xinjiangensis</name>
    <dbReference type="NCBI Taxonomy" id="512350"/>
    <lineage>
        <taxon>Bacteria</taxon>
        <taxon>Bacillati</taxon>
        <taxon>Actinomycetota</taxon>
        <taxon>Actinomycetes</taxon>
        <taxon>Micromonosporales</taxon>
        <taxon>Micromonosporaceae</taxon>
        <taxon>Actinoplanes</taxon>
    </lineage>
</organism>
<dbReference type="EMBL" id="QGGR01000001">
    <property type="protein sequence ID" value="PWK52665.1"/>
    <property type="molecule type" value="Genomic_DNA"/>
</dbReference>
<gene>
    <name evidence="1" type="ORF">BC793_101674</name>
</gene>
<sequence length="52" mass="5518">MNESWFAVADPVIANSLLFGLSGDACRVWGRMRAPAPISVSVLVEATLDGVK</sequence>
<protein>
    <submittedName>
        <fullName evidence="1">Uncharacterized protein</fullName>
    </submittedName>
</protein>
<proteinExistence type="predicted"/>
<evidence type="ECO:0000313" key="2">
    <source>
        <dbReference type="Proteomes" id="UP000245697"/>
    </source>
</evidence>
<dbReference type="AlphaFoldDB" id="A0A316FX19"/>
<evidence type="ECO:0000313" key="1">
    <source>
        <dbReference type="EMBL" id="PWK52665.1"/>
    </source>
</evidence>
<accession>A0A316FX19</accession>
<name>A0A316FX19_9ACTN</name>
<reference evidence="1 2" key="1">
    <citation type="submission" date="2018-05" db="EMBL/GenBank/DDBJ databases">
        <title>Genomic Encyclopedia of Archaeal and Bacterial Type Strains, Phase II (KMG-II): from individual species to whole genera.</title>
        <authorList>
            <person name="Goeker M."/>
        </authorList>
    </citation>
    <scope>NUCLEOTIDE SEQUENCE [LARGE SCALE GENOMIC DNA]</scope>
    <source>
        <strain evidence="1 2">DSM 45184</strain>
    </source>
</reference>